<accession>A0A9P7JNK4</accession>
<evidence type="ECO:0000313" key="2">
    <source>
        <dbReference type="Proteomes" id="UP000823399"/>
    </source>
</evidence>
<dbReference type="AlphaFoldDB" id="A0A9P7JNK4"/>
<dbReference type="RefSeq" id="XP_041287022.1">
    <property type="nucleotide sequence ID" value="XM_041442301.1"/>
</dbReference>
<sequence>MDCTDLSLSDKVFDGFKQHHFSLPTREMGAWAICIPAVTEQRLVIDGKGISSHLPSMLDSINECCGTKIPIDVTVIQTSYDWKHRSNVHFPAKTNRRENIIWTEGEQAKAEAGEVVKDIDDLHSKLDNLYIDGCRAEDRYLRIPMSILQGGGLDLCNSDGSLMAFVCLSLPEDICCGLASNLLACFDGKEVLQMLEDCANCDLEKLTEQTLSHPFQCLHFSLWNRYSTTGAGAPTHIHPHEMARVGVSRTNHTQCLPYASKDILEHQQVYNNVLATFSELFEWLEHVMKTHLPEEYEVIVELSQNLPGGECSPVAPFLSIVINLNVTTEAHRDRFDKDLCLVLPIGEFKAGDLVHFEQGLVLELRCGDFVIFPSDDTTHFNLHYEGKRASFVFHTDKGFDKWKKGRNGWAVNNHFH</sequence>
<protein>
    <submittedName>
        <fullName evidence="1">Uncharacterized protein</fullName>
    </submittedName>
</protein>
<dbReference type="GeneID" id="64704560"/>
<gene>
    <name evidence="1" type="ORF">F5147DRAFT_779496</name>
</gene>
<dbReference type="Proteomes" id="UP000823399">
    <property type="component" value="Unassembled WGS sequence"/>
</dbReference>
<proteinExistence type="predicted"/>
<reference evidence="1" key="1">
    <citation type="journal article" date="2020" name="New Phytol.">
        <title>Comparative genomics reveals dynamic genome evolution in host specialist ectomycorrhizal fungi.</title>
        <authorList>
            <person name="Lofgren L.A."/>
            <person name="Nguyen N.H."/>
            <person name="Vilgalys R."/>
            <person name="Ruytinx J."/>
            <person name="Liao H.L."/>
            <person name="Branco S."/>
            <person name="Kuo A."/>
            <person name="LaButti K."/>
            <person name="Lipzen A."/>
            <person name="Andreopoulos W."/>
            <person name="Pangilinan J."/>
            <person name="Riley R."/>
            <person name="Hundley H."/>
            <person name="Na H."/>
            <person name="Barry K."/>
            <person name="Grigoriev I.V."/>
            <person name="Stajich J.E."/>
            <person name="Kennedy P.G."/>
        </authorList>
    </citation>
    <scope>NUCLEOTIDE SEQUENCE</scope>
    <source>
        <strain evidence="1">FC423</strain>
    </source>
</reference>
<organism evidence="1 2">
    <name type="scientific">Suillus discolor</name>
    <dbReference type="NCBI Taxonomy" id="1912936"/>
    <lineage>
        <taxon>Eukaryota</taxon>
        <taxon>Fungi</taxon>
        <taxon>Dikarya</taxon>
        <taxon>Basidiomycota</taxon>
        <taxon>Agaricomycotina</taxon>
        <taxon>Agaricomycetes</taxon>
        <taxon>Agaricomycetidae</taxon>
        <taxon>Boletales</taxon>
        <taxon>Suillineae</taxon>
        <taxon>Suillaceae</taxon>
        <taxon>Suillus</taxon>
    </lineage>
</organism>
<comment type="caution">
    <text evidence="1">The sequence shown here is derived from an EMBL/GenBank/DDBJ whole genome shotgun (WGS) entry which is preliminary data.</text>
</comment>
<dbReference type="Gene3D" id="3.60.130.30">
    <property type="match status" value="1"/>
</dbReference>
<name>A0A9P7JNK4_9AGAM</name>
<keyword evidence="2" id="KW-1185">Reference proteome</keyword>
<dbReference type="EMBL" id="JABBWM010000087">
    <property type="protein sequence ID" value="KAG2092931.1"/>
    <property type="molecule type" value="Genomic_DNA"/>
</dbReference>
<evidence type="ECO:0000313" key="1">
    <source>
        <dbReference type="EMBL" id="KAG2092931.1"/>
    </source>
</evidence>
<dbReference type="OrthoDB" id="2690740at2759"/>